<keyword evidence="2" id="KW-1185">Reference proteome</keyword>
<accession>A0A1E5IFT7</accession>
<comment type="caution">
    <text evidence="1">The sequence shown here is derived from an EMBL/GenBank/DDBJ whole genome shotgun (WGS) entry which is preliminary data.</text>
</comment>
<organism evidence="1 2">
    <name type="scientific">Endomicrobium trichonymphae</name>
    <dbReference type="NCBI Taxonomy" id="1408204"/>
    <lineage>
        <taxon>Bacteria</taxon>
        <taxon>Pseudomonadati</taxon>
        <taxon>Elusimicrobiota</taxon>
        <taxon>Endomicrobiia</taxon>
        <taxon>Endomicrobiales</taxon>
        <taxon>Endomicrobiaceae</taxon>
        <taxon>Candidatus Endomicrobiellum</taxon>
    </lineage>
</organism>
<protein>
    <recommendedName>
        <fullName evidence="3">DUF177 domain-containing protein</fullName>
    </recommendedName>
</protein>
<evidence type="ECO:0000313" key="1">
    <source>
        <dbReference type="EMBL" id="OEG69264.1"/>
    </source>
</evidence>
<proteinExistence type="predicted"/>
<dbReference type="AlphaFoldDB" id="A0A1E5IFT7"/>
<evidence type="ECO:0000313" key="2">
    <source>
        <dbReference type="Proteomes" id="UP000095237"/>
    </source>
</evidence>
<evidence type="ECO:0008006" key="3">
    <source>
        <dbReference type="Google" id="ProtNLM"/>
    </source>
</evidence>
<sequence>MNKLILSLSDFLKTDTVEIKTYDYKGDIGCKSDISVSFKAVKISDDKIYISGKIKGSLYLECSCCLSVYKHPVEIAIDACMDILNGQINAGEEVRQLMLIEMPMKPLCSRDCRVFKICSEHNKKDDFYYCDDDANAGLIRERLKELLNKNVRRK</sequence>
<gene>
    <name evidence="1" type="ORF">ATZ36_10550</name>
</gene>
<dbReference type="Proteomes" id="UP000095237">
    <property type="component" value="Unassembled WGS sequence"/>
</dbReference>
<dbReference type="EMBL" id="LNVX01000786">
    <property type="protein sequence ID" value="OEG69264.1"/>
    <property type="molecule type" value="Genomic_DNA"/>
</dbReference>
<reference evidence="1 2" key="1">
    <citation type="submission" date="2015-11" db="EMBL/GenBank/DDBJ databases">
        <title>Evidence for parallel genomic evolution in an endosymbiosis of termite gut flagellates.</title>
        <authorList>
            <person name="Zheng H."/>
        </authorList>
    </citation>
    <scope>NUCLEOTIDE SEQUENCE [LARGE SCALE GENOMIC DNA]</scope>
    <source>
        <strain evidence="1 2">CET450</strain>
    </source>
</reference>
<name>A0A1E5IFT7_ENDTX</name>